<reference evidence="2" key="1">
    <citation type="journal article" date="2020" name="Nature">
        <title>Giant virus diversity and host interactions through global metagenomics.</title>
        <authorList>
            <person name="Schulz F."/>
            <person name="Roux S."/>
            <person name="Paez-Espino D."/>
            <person name="Jungbluth S."/>
            <person name="Walsh D.A."/>
            <person name="Denef V.J."/>
            <person name="McMahon K.D."/>
            <person name="Konstantinidis K.T."/>
            <person name="Eloe-Fadrosh E.A."/>
            <person name="Kyrpides N.C."/>
            <person name="Woyke T."/>
        </authorList>
    </citation>
    <scope>NUCLEOTIDE SEQUENCE</scope>
    <source>
        <strain evidence="2">GVMAG-M-3300018416-45</strain>
    </source>
</reference>
<keyword evidence="1" id="KW-1133">Transmembrane helix</keyword>
<organism evidence="2">
    <name type="scientific">viral metagenome</name>
    <dbReference type="NCBI Taxonomy" id="1070528"/>
    <lineage>
        <taxon>unclassified sequences</taxon>
        <taxon>metagenomes</taxon>
        <taxon>organismal metagenomes</taxon>
    </lineage>
</organism>
<protein>
    <submittedName>
        <fullName evidence="2">Uncharacterized protein</fullName>
    </submittedName>
</protein>
<keyword evidence="1" id="KW-0472">Membrane</keyword>
<keyword evidence="1" id="KW-0812">Transmembrane</keyword>
<feature type="transmembrane region" description="Helical" evidence="1">
    <location>
        <begin position="191"/>
        <end position="211"/>
    </location>
</feature>
<proteinExistence type="predicted"/>
<sequence length="221" mass="25220">MPTTVILLFVTIVYFIFGEELTPFKRPNVPTNIPPEIITYIPVLVFVQYVMNQLTLNSCNSKDKIFTIMITTFLTLTVLFGMYGLLIQFPGWLTPFANTFGYSIGILYGLENVIRSVFKKESDVDDTGDLKEILVNMTTDPTLIYNEIDVENFSDFIAKMNPIIISGDESNKLSPIYKLKELVIIKYKASVYLWFLLVGLVSFSITNNYILSQDCKPDKKE</sequence>
<evidence type="ECO:0000256" key="1">
    <source>
        <dbReference type="SAM" id="Phobius"/>
    </source>
</evidence>
<dbReference type="AlphaFoldDB" id="A0A6C0BRC4"/>
<feature type="transmembrane region" description="Helical" evidence="1">
    <location>
        <begin position="66"/>
        <end position="86"/>
    </location>
</feature>
<name>A0A6C0BRC4_9ZZZZ</name>
<dbReference type="EMBL" id="MN739227">
    <property type="protein sequence ID" value="QHS94610.1"/>
    <property type="molecule type" value="Genomic_DNA"/>
</dbReference>
<feature type="transmembrane region" description="Helical" evidence="1">
    <location>
        <begin position="37"/>
        <end position="54"/>
    </location>
</feature>
<evidence type="ECO:0000313" key="2">
    <source>
        <dbReference type="EMBL" id="QHS94610.1"/>
    </source>
</evidence>
<accession>A0A6C0BRC4</accession>
<feature type="transmembrane region" description="Helical" evidence="1">
    <location>
        <begin position="92"/>
        <end position="110"/>
    </location>
</feature>